<name>A0A1F4NR91_UNCK3</name>
<proteinExistence type="predicted"/>
<accession>A0A1F4NR91</accession>
<sequence>MKGYWQYLQGVVEFISRLAGVGPGRKLGGAIVSPIVLCGGRTNPATSLSEAESVLPILTQAISTRYQDFRNVSGMIGVWPSSSLTHDVLLENKSSNTAQNIHNALEQLLNFLGEDRCREGRILFVCDAVRRFPVWVLARHLCDEKGLRFGGVVGLPRRDIHSNSKTWKQVLRGCRYLLRSDLIQKELNA</sequence>
<protein>
    <submittedName>
        <fullName evidence="1">Uncharacterized protein</fullName>
    </submittedName>
</protein>
<reference evidence="1 2" key="1">
    <citation type="journal article" date="2016" name="Nat. Commun.">
        <title>Thousands of microbial genomes shed light on interconnected biogeochemical processes in an aquifer system.</title>
        <authorList>
            <person name="Anantharaman K."/>
            <person name="Brown C.T."/>
            <person name="Hug L.A."/>
            <person name="Sharon I."/>
            <person name="Castelle C.J."/>
            <person name="Probst A.J."/>
            <person name="Thomas B.C."/>
            <person name="Singh A."/>
            <person name="Wilkins M.J."/>
            <person name="Karaoz U."/>
            <person name="Brodie E.L."/>
            <person name="Williams K.H."/>
            <person name="Hubbard S.S."/>
            <person name="Banfield J.F."/>
        </authorList>
    </citation>
    <scope>NUCLEOTIDE SEQUENCE [LARGE SCALE GENOMIC DNA]</scope>
</reference>
<evidence type="ECO:0000313" key="1">
    <source>
        <dbReference type="EMBL" id="OGB73807.1"/>
    </source>
</evidence>
<dbReference type="Proteomes" id="UP000178085">
    <property type="component" value="Unassembled WGS sequence"/>
</dbReference>
<gene>
    <name evidence="1" type="ORF">A3K51_03230</name>
</gene>
<comment type="caution">
    <text evidence="1">The sequence shown here is derived from an EMBL/GenBank/DDBJ whole genome shotgun (WGS) entry which is preliminary data.</text>
</comment>
<dbReference type="EMBL" id="METD01000001">
    <property type="protein sequence ID" value="OGB73807.1"/>
    <property type="molecule type" value="Genomic_DNA"/>
</dbReference>
<dbReference type="AlphaFoldDB" id="A0A1F4NR91"/>
<organism evidence="1 2">
    <name type="scientific">candidate division Kazan bacterium RIFCSPLOWO2_01_FULL_45_19</name>
    <dbReference type="NCBI Taxonomy" id="1798538"/>
    <lineage>
        <taxon>Bacteria</taxon>
        <taxon>Bacteria division Kazan-3B-28</taxon>
    </lineage>
</organism>
<evidence type="ECO:0000313" key="2">
    <source>
        <dbReference type="Proteomes" id="UP000178085"/>
    </source>
</evidence>